<dbReference type="Pfam" id="PF00746">
    <property type="entry name" value="Gram_pos_anchor"/>
    <property type="match status" value="1"/>
</dbReference>
<keyword evidence="3" id="KW-0732">Signal</keyword>
<evidence type="ECO:0000313" key="8">
    <source>
        <dbReference type="EMBL" id="EEW37227.1"/>
    </source>
</evidence>
<dbReference type="InterPro" id="IPR019931">
    <property type="entry name" value="LPXTG_anchor"/>
</dbReference>
<reference evidence="8 9" key="1">
    <citation type="submission" date="2009-08" db="EMBL/GenBank/DDBJ databases">
        <authorList>
            <person name="Muzny D."/>
            <person name="Qin X."/>
            <person name="Deng J."/>
            <person name="Jiang H."/>
            <person name="Liu Y."/>
            <person name="Qu J."/>
            <person name="Song X.-Z."/>
            <person name="Zhang L."/>
            <person name="Thornton R."/>
            <person name="Coyle M."/>
            <person name="Francisco L."/>
            <person name="Jackson L."/>
            <person name="Javaid M."/>
            <person name="Korchina V."/>
            <person name="Kovar C."/>
            <person name="Mata R."/>
            <person name="Mathew T."/>
            <person name="Ngo R."/>
            <person name="Nguyen L."/>
            <person name="Nguyen N."/>
            <person name="Okwuonu G."/>
            <person name="Ongeri F."/>
            <person name="Pham C."/>
            <person name="Simmons D."/>
            <person name="Wilczek-Boney K."/>
            <person name="Hale W."/>
            <person name="Jakkamsetti A."/>
            <person name="Pham P."/>
            <person name="Ruth R."/>
            <person name="San Lucas F."/>
            <person name="Warren J."/>
            <person name="Zhang J."/>
            <person name="Zhao Z."/>
            <person name="Zhou C."/>
            <person name="Zhu D."/>
            <person name="Lee S."/>
            <person name="Bess C."/>
            <person name="Blankenburg K."/>
            <person name="Forbes L."/>
            <person name="Fu Q."/>
            <person name="Gubbala S."/>
            <person name="Hirani K."/>
            <person name="Jayaseelan J.C."/>
            <person name="Lara F."/>
            <person name="Munidasa M."/>
            <person name="Palculict T."/>
            <person name="Patil S."/>
            <person name="Pu L.-L."/>
            <person name="Saada N."/>
            <person name="Tang L."/>
            <person name="Weissenberger G."/>
            <person name="Zhu Y."/>
            <person name="Hemphill L."/>
            <person name="Shang Y."/>
            <person name="Youmans B."/>
            <person name="Ayvaz T."/>
            <person name="Ross M."/>
            <person name="Santibanez J."/>
            <person name="Aqrawi P."/>
            <person name="Gross S."/>
            <person name="Joshi V."/>
            <person name="Fowler G."/>
            <person name="Nazareth L."/>
            <person name="Reid J."/>
            <person name="Worley K."/>
            <person name="Petrosino J."/>
            <person name="Highlander S."/>
            <person name="Gibbs R."/>
        </authorList>
    </citation>
    <scope>NUCLEOTIDE SEQUENCE [LARGE SCALE GENOMIC DNA]</scope>
    <source>
        <strain evidence="8 9">ATCC 49175</strain>
    </source>
</reference>
<evidence type="ECO:0000256" key="1">
    <source>
        <dbReference type="ARBA" id="ARBA00022512"/>
    </source>
</evidence>
<evidence type="ECO:0000259" key="7">
    <source>
        <dbReference type="Pfam" id="PF00746"/>
    </source>
</evidence>
<keyword evidence="9" id="KW-1185">Reference proteome</keyword>
<dbReference type="Proteomes" id="UP000005926">
    <property type="component" value="Unassembled WGS sequence"/>
</dbReference>
<sequence length="237" mass="25629">MKFLFIVALLLGWFGYFTNNVFAEEIQKVNFSNLTEIQKANIQKGEYTELGNQDRILLVYAYDKGACQLPATLPNTGTNSNIIFMTLGVLVLTSAGYFVFSNKKHKNIVLTIGLVLSGALATSATISASEFTQEESCYKYIGYIRENVLVEATTETASSESDEEVTVETTTAETTTAETTTAETTTAETTTTVQTTEAPTTEAPTTASPVAEDPSTETTTSITPRPFPPGRGSRPPQ</sequence>
<evidence type="ECO:0000256" key="2">
    <source>
        <dbReference type="ARBA" id="ARBA00022525"/>
    </source>
</evidence>
<name>C8NGG9_9LACT</name>
<evidence type="ECO:0000256" key="5">
    <source>
        <dbReference type="SAM" id="MobiDB-lite"/>
    </source>
</evidence>
<evidence type="ECO:0000256" key="4">
    <source>
        <dbReference type="ARBA" id="ARBA00023088"/>
    </source>
</evidence>
<dbReference type="GeneID" id="78411769"/>
<evidence type="ECO:0000256" key="6">
    <source>
        <dbReference type="SAM" id="Phobius"/>
    </source>
</evidence>
<keyword evidence="6" id="KW-1133">Transmembrane helix</keyword>
<feature type="compositionally biased region" description="Low complexity" evidence="5">
    <location>
        <begin position="167"/>
        <end position="212"/>
    </location>
</feature>
<comment type="caution">
    <text evidence="8">The sequence shown here is derived from an EMBL/GenBank/DDBJ whole genome shotgun (WGS) entry which is preliminary data.</text>
</comment>
<keyword evidence="1" id="KW-0134">Cell wall</keyword>
<dbReference type="HOGENOM" id="CLU_1169350_0_0_9"/>
<feature type="domain" description="Gram-positive cocci surface proteins LPxTG" evidence="7">
    <location>
        <begin position="71"/>
        <end position="107"/>
    </location>
</feature>
<keyword evidence="6" id="KW-0812">Transmembrane</keyword>
<evidence type="ECO:0000256" key="3">
    <source>
        <dbReference type="ARBA" id="ARBA00022729"/>
    </source>
</evidence>
<dbReference type="EMBL" id="ACKZ01000019">
    <property type="protein sequence ID" value="EEW37227.1"/>
    <property type="molecule type" value="Genomic_DNA"/>
</dbReference>
<dbReference type="RefSeq" id="WP_005607108.1">
    <property type="nucleotide sequence ID" value="NZ_CP102283.1"/>
</dbReference>
<protein>
    <submittedName>
        <fullName evidence="8">LPXTG-motif cell wall anchor domain protein</fullName>
        <ecNumber evidence="8">3.4.24.-</ecNumber>
    </submittedName>
</protein>
<accession>C8NGG9</accession>
<keyword evidence="2" id="KW-0964">Secreted</keyword>
<dbReference type="EC" id="3.4.24.-" evidence="8"/>
<dbReference type="GO" id="GO:0016787">
    <property type="term" value="F:hydrolase activity"/>
    <property type="evidence" value="ECO:0007669"/>
    <property type="project" value="UniProtKB-KW"/>
</dbReference>
<evidence type="ECO:0000313" key="9">
    <source>
        <dbReference type="Proteomes" id="UP000005926"/>
    </source>
</evidence>
<keyword evidence="4" id="KW-0572">Peptidoglycan-anchor</keyword>
<keyword evidence="8" id="KW-0378">Hydrolase</keyword>
<dbReference type="NCBIfam" id="TIGR01167">
    <property type="entry name" value="LPXTG_anchor"/>
    <property type="match status" value="1"/>
</dbReference>
<gene>
    <name evidence="8" type="ORF">HMPREF0444_1014</name>
</gene>
<organism evidence="8 9">
    <name type="scientific">Granulicatella adiacens ATCC 49175</name>
    <dbReference type="NCBI Taxonomy" id="638301"/>
    <lineage>
        <taxon>Bacteria</taxon>
        <taxon>Bacillati</taxon>
        <taxon>Bacillota</taxon>
        <taxon>Bacilli</taxon>
        <taxon>Lactobacillales</taxon>
        <taxon>Carnobacteriaceae</taxon>
        <taxon>Granulicatella</taxon>
    </lineage>
</organism>
<feature type="region of interest" description="Disordered" evidence="5">
    <location>
        <begin position="154"/>
        <end position="237"/>
    </location>
</feature>
<feature type="transmembrane region" description="Helical" evidence="6">
    <location>
        <begin position="82"/>
        <end position="100"/>
    </location>
</feature>
<feature type="transmembrane region" description="Helical" evidence="6">
    <location>
        <begin position="107"/>
        <end position="128"/>
    </location>
</feature>
<proteinExistence type="predicted"/>
<dbReference type="AlphaFoldDB" id="C8NGG9"/>
<dbReference type="STRING" id="638301.HMPREF0444_1014"/>
<keyword evidence="6" id="KW-0472">Membrane</keyword>
<feature type="compositionally biased region" description="Pro residues" evidence="5">
    <location>
        <begin position="225"/>
        <end position="237"/>
    </location>
</feature>